<comment type="caution">
    <text evidence="1">The sequence shown here is derived from an EMBL/GenBank/DDBJ whole genome shotgun (WGS) entry which is preliminary data.</text>
</comment>
<evidence type="ECO:0000313" key="1">
    <source>
        <dbReference type="EMBL" id="KAJ8685895.1"/>
    </source>
</evidence>
<reference evidence="1" key="1">
    <citation type="submission" date="2023-04" db="EMBL/GenBank/DDBJ databases">
        <title>A chromosome-level genome assembly of the parasitoid wasp Eretmocerus hayati.</title>
        <authorList>
            <person name="Zhong Y."/>
            <person name="Liu S."/>
            <person name="Liu Y."/>
        </authorList>
    </citation>
    <scope>NUCLEOTIDE SEQUENCE</scope>
    <source>
        <strain evidence="1">ZJU_SS_LIU_2023</strain>
    </source>
</reference>
<proteinExistence type="predicted"/>
<evidence type="ECO:0000313" key="2">
    <source>
        <dbReference type="Proteomes" id="UP001239111"/>
    </source>
</evidence>
<keyword evidence="2" id="KW-1185">Reference proteome</keyword>
<name>A0ACC2PR59_9HYME</name>
<accession>A0ACC2PR59</accession>
<sequence>MAVVDLEYEMLVFTLSLYDNLAIPRSVVQMMTKSLIDFSVKKFASYIVQQMECNTIFDSEALRAMNDIFKKAASSLSKFDTEWKRIPATCSFETKFSSLFLVDLFSAHDRKEFGNYQVFSKLIADFNILKKVGLNIVINNRCVKVYFQPCLEIGDNKGLNEDLGFDPHFASGRPCRICWATILQIKTMVREVRELLRTPENYAEDVKKRSPSETGVVETCVFYQIEDWELFDCTCQDLMHDCFEGYANCTLANVCYDLIYKQGRFNLEYLNDRIMWLNKHTSHISNAIPLIKETHLTVKRQLKKSAAEMMNFSRFFGVLVGDRMGEEANETNETWYLYILLRKIIDILLSPRVVHGHLMKLSQLVPEFLSAYISLYNELHYKFHTLVHIIRMLKKYGPLIYYWAMRLESRQRELKIVATTSSSSVNLLHTITLRNQLKLAYLKLTGTMCVEDIEVETVEDLDPRVRAGYFSHASPSTKIFSTNRVKYRGIEFSVKTLLVTKIGENDLLKFGLVEDIFIVEQDVFLLLQPHTCIYFDELRYAYRVEARDARIVEHVKDIPFVHQCALLNSNDTLYVVPKYIL</sequence>
<gene>
    <name evidence="1" type="ORF">QAD02_021688</name>
</gene>
<dbReference type="EMBL" id="CM056741">
    <property type="protein sequence ID" value="KAJ8685895.1"/>
    <property type="molecule type" value="Genomic_DNA"/>
</dbReference>
<organism evidence="1 2">
    <name type="scientific">Eretmocerus hayati</name>
    <dbReference type="NCBI Taxonomy" id="131215"/>
    <lineage>
        <taxon>Eukaryota</taxon>
        <taxon>Metazoa</taxon>
        <taxon>Ecdysozoa</taxon>
        <taxon>Arthropoda</taxon>
        <taxon>Hexapoda</taxon>
        <taxon>Insecta</taxon>
        <taxon>Pterygota</taxon>
        <taxon>Neoptera</taxon>
        <taxon>Endopterygota</taxon>
        <taxon>Hymenoptera</taxon>
        <taxon>Apocrita</taxon>
        <taxon>Proctotrupomorpha</taxon>
        <taxon>Chalcidoidea</taxon>
        <taxon>Aphelinidae</taxon>
        <taxon>Aphelininae</taxon>
        <taxon>Eretmocerus</taxon>
    </lineage>
</organism>
<dbReference type="Proteomes" id="UP001239111">
    <property type="component" value="Chromosome 1"/>
</dbReference>
<protein>
    <submittedName>
        <fullName evidence="1">Uncharacterized protein</fullName>
    </submittedName>
</protein>